<accession>A0ABW4MKX9</accession>
<gene>
    <name evidence="2" type="ORF">ACFSFW_06185</name>
</gene>
<dbReference type="EMBL" id="JBHUEK010000008">
    <property type="protein sequence ID" value="MFD1778251.1"/>
    <property type="molecule type" value="Genomic_DNA"/>
</dbReference>
<feature type="domain" description="Glycosyltransferase 2-like" evidence="1">
    <location>
        <begin position="5"/>
        <end position="147"/>
    </location>
</feature>
<dbReference type="SUPFAM" id="SSF48452">
    <property type="entry name" value="TPR-like"/>
    <property type="match status" value="1"/>
</dbReference>
<protein>
    <submittedName>
        <fullName evidence="2">Glycosyltransferase</fullName>
        <ecNumber evidence="2">2.4.-.-</ecNumber>
    </submittedName>
</protein>
<dbReference type="Gene3D" id="3.90.550.10">
    <property type="entry name" value="Spore Coat Polysaccharide Biosynthesis Protein SpsA, Chain A"/>
    <property type="match status" value="1"/>
</dbReference>
<evidence type="ECO:0000259" key="1">
    <source>
        <dbReference type="Pfam" id="PF00535"/>
    </source>
</evidence>
<dbReference type="InterPro" id="IPR029044">
    <property type="entry name" value="Nucleotide-diphossugar_trans"/>
</dbReference>
<dbReference type="PANTHER" id="PTHR43630:SF2">
    <property type="entry name" value="GLYCOSYLTRANSFERASE"/>
    <property type="match status" value="1"/>
</dbReference>
<dbReference type="Gene3D" id="1.25.40.10">
    <property type="entry name" value="Tetratricopeptide repeat domain"/>
    <property type="match status" value="1"/>
</dbReference>
<comment type="caution">
    <text evidence="2">The sequence shown here is derived from an EMBL/GenBank/DDBJ whole genome shotgun (WGS) entry which is preliminary data.</text>
</comment>
<dbReference type="GO" id="GO:0016757">
    <property type="term" value="F:glycosyltransferase activity"/>
    <property type="evidence" value="ECO:0007669"/>
    <property type="project" value="UniProtKB-KW"/>
</dbReference>
<reference evidence="3" key="1">
    <citation type="journal article" date="2019" name="Int. J. Syst. Evol. Microbiol.">
        <title>The Global Catalogue of Microorganisms (GCM) 10K type strain sequencing project: providing services to taxonomists for standard genome sequencing and annotation.</title>
        <authorList>
            <consortium name="The Broad Institute Genomics Platform"/>
            <consortium name="The Broad Institute Genome Sequencing Center for Infectious Disease"/>
            <person name="Wu L."/>
            <person name="Ma J."/>
        </authorList>
    </citation>
    <scope>NUCLEOTIDE SEQUENCE [LARGE SCALE GENOMIC DNA]</scope>
    <source>
        <strain evidence="3">CCUG 15531</strain>
    </source>
</reference>
<name>A0ABW4MKX9_9BACI</name>
<organism evidence="2 3">
    <name type="scientific">Fredinandcohnia salidurans</name>
    <dbReference type="NCBI Taxonomy" id="2595041"/>
    <lineage>
        <taxon>Bacteria</taxon>
        <taxon>Bacillati</taxon>
        <taxon>Bacillota</taxon>
        <taxon>Bacilli</taxon>
        <taxon>Bacillales</taxon>
        <taxon>Bacillaceae</taxon>
        <taxon>Fredinandcohnia</taxon>
    </lineage>
</organism>
<keyword evidence="2" id="KW-0808">Transferase</keyword>
<proteinExistence type="predicted"/>
<evidence type="ECO:0000313" key="3">
    <source>
        <dbReference type="Proteomes" id="UP001597227"/>
    </source>
</evidence>
<dbReference type="InterPro" id="IPR011990">
    <property type="entry name" value="TPR-like_helical_dom_sf"/>
</dbReference>
<dbReference type="InterPro" id="IPR001173">
    <property type="entry name" value="Glyco_trans_2-like"/>
</dbReference>
<dbReference type="SUPFAM" id="SSF53448">
    <property type="entry name" value="Nucleotide-diphospho-sugar transferases"/>
    <property type="match status" value="1"/>
</dbReference>
<keyword evidence="3" id="KW-1185">Reference proteome</keyword>
<evidence type="ECO:0000313" key="2">
    <source>
        <dbReference type="EMBL" id="MFD1778251.1"/>
    </source>
</evidence>
<dbReference type="Pfam" id="PF00535">
    <property type="entry name" value="Glycos_transf_2"/>
    <property type="match status" value="1"/>
</dbReference>
<dbReference type="EC" id="2.4.-.-" evidence="2"/>
<sequence>MITISLCMIVKNEEATLWNCLNSVKDIADEIIIVDTGSTDRSKEIAQEFTDKIYDFEWIGDFAPARNYSFSHAKKDYILWLDADDVLFEEDQKKLLELKKNLDPSVDSVSMIYNYGFDKYGNVTLSFRRNRLVKRSRNFQWYGDCHVYLQVDGKILDTDICVSHKRVHHSTGRNLAIYENRINRGDTFSPRDYYYYANELDENGLTEKAIENYLIFLNMNAGWVEDKIAACGRLADCYGKLGNTVKQKEALYKSFEYDVPRPEISCKLGYLLRSKKKYQAAKFWYDTAINYERPEDNWGFFNEAYTTWVPHLNLCVCYYYLGEYEKAYYHNEIARKYRPEDESVINNKKLLEMKLSIKQDDSNVKA</sequence>
<keyword evidence="2" id="KW-0328">Glycosyltransferase</keyword>
<dbReference type="RefSeq" id="WP_304212951.1">
    <property type="nucleotide sequence ID" value="NZ_JBHUEK010000008.1"/>
</dbReference>
<dbReference type="PANTHER" id="PTHR43630">
    <property type="entry name" value="POLY-BETA-1,6-N-ACETYL-D-GLUCOSAMINE SYNTHASE"/>
    <property type="match status" value="1"/>
</dbReference>
<dbReference type="Proteomes" id="UP001597227">
    <property type="component" value="Unassembled WGS sequence"/>
</dbReference>
<dbReference type="CDD" id="cd02511">
    <property type="entry name" value="Beta4Glucosyltransferase"/>
    <property type="match status" value="1"/>
</dbReference>